<dbReference type="InterPro" id="IPR011008">
    <property type="entry name" value="Dimeric_a/b-barrel"/>
</dbReference>
<comment type="caution">
    <text evidence="1">The sequence shown here is derived from an EMBL/GenBank/DDBJ whole genome shotgun (WGS) entry which is preliminary data.</text>
</comment>
<dbReference type="Proteomes" id="UP000642284">
    <property type="component" value="Unassembled WGS sequence"/>
</dbReference>
<protein>
    <submittedName>
        <fullName evidence="1">L-rhamnose mutarotase</fullName>
    </submittedName>
</protein>
<organism evidence="1 2">
    <name type="scientific">Streptomyces polyasparticus</name>
    <dbReference type="NCBI Taxonomy" id="2767826"/>
    <lineage>
        <taxon>Bacteria</taxon>
        <taxon>Bacillati</taxon>
        <taxon>Actinomycetota</taxon>
        <taxon>Actinomycetes</taxon>
        <taxon>Kitasatosporales</taxon>
        <taxon>Streptomycetaceae</taxon>
        <taxon>Streptomyces</taxon>
    </lineage>
</organism>
<keyword evidence="2" id="KW-1185">Reference proteome</keyword>
<evidence type="ECO:0000313" key="1">
    <source>
        <dbReference type="EMBL" id="MBC9713144.1"/>
    </source>
</evidence>
<evidence type="ECO:0000313" key="2">
    <source>
        <dbReference type="Proteomes" id="UP000642284"/>
    </source>
</evidence>
<accession>A0ABR7SDU4</accession>
<dbReference type="PANTHER" id="PTHR34389:SF2">
    <property type="entry name" value="L-RHAMNOSE MUTAROTASE"/>
    <property type="match status" value="1"/>
</dbReference>
<sequence length="114" mass="13196">MRRVAQVIRLRPEKADTYRELHRNVPEAVLERLRGSHIANYSIHLLGDLLFSYFEYHGEDLEADLAAIGEDPATQEWWKLTDPCQEPVGQAAPGEWWAPMEQVFLMPEPKAERP</sequence>
<gene>
    <name evidence="1" type="ORF">H9Y04_11240</name>
</gene>
<dbReference type="EMBL" id="JACTVJ010000005">
    <property type="protein sequence ID" value="MBC9713144.1"/>
    <property type="molecule type" value="Genomic_DNA"/>
</dbReference>
<dbReference type="InterPro" id="IPR008000">
    <property type="entry name" value="Rham/fucose_mutarotase"/>
</dbReference>
<dbReference type="RefSeq" id="WP_187813588.1">
    <property type="nucleotide sequence ID" value="NZ_JACTVJ010000005.1"/>
</dbReference>
<dbReference type="SUPFAM" id="SSF54909">
    <property type="entry name" value="Dimeric alpha+beta barrel"/>
    <property type="match status" value="1"/>
</dbReference>
<name>A0ABR7SDU4_9ACTN</name>
<dbReference type="Pfam" id="PF05336">
    <property type="entry name" value="rhaM"/>
    <property type="match status" value="1"/>
</dbReference>
<proteinExistence type="predicted"/>
<dbReference type="Gene3D" id="3.30.70.100">
    <property type="match status" value="1"/>
</dbReference>
<dbReference type="PANTHER" id="PTHR34389">
    <property type="entry name" value="L-RHAMNOSE MUTAROTASE"/>
    <property type="match status" value="1"/>
</dbReference>
<reference evidence="1 2" key="1">
    <citation type="submission" date="2020-08" db="EMBL/GenBank/DDBJ databases">
        <title>Genemic of Streptomyces polyaspartic.</title>
        <authorList>
            <person name="Liu W."/>
        </authorList>
    </citation>
    <scope>NUCLEOTIDE SEQUENCE [LARGE SCALE GENOMIC DNA]</scope>
    <source>
        <strain evidence="1 2">TRM66268-LWL</strain>
    </source>
</reference>